<dbReference type="Proteomes" id="UP000662747">
    <property type="component" value="Chromosome"/>
</dbReference>
<dbReference type="Pfam" id="PF17932">
    <property type="entry name" value="TetR_C_24"/>
    <property type="match status" value="1"/>
</dbReference>
<evidence type="ECO:0000259" key="3">
    <source>
        <dbReference type="PROSITE" id="PS50977"/>
    </source>
</evidence>
<proteinExistence type="predicted"/>
<dbReference type="Gene3D" id="1.10.357.10">
    <property type="entry name" value="Tetracycline Repressor, domain 2"/>
    <property type="match status" value="1"/>
</dbReference>
<dbReference type="PROSITE" id="PS01081">
    <property type="entry name" value="HTH_TETR_1"/>
    <property type="match status" value="1"/>
</dbReference>
<dbReference type="PANTHER" id="PTHR30055">
    <property type="entry name" value="HTH-TYPE TRANSCRIPTIONAL REGULATOR RUTR"/>
    <property type="match status" value="1"/>
</dbReference>
<evidence type="ECO:0000313" key="5">
    <source>
        <dbReference type="Proteomes" id="UP000662747"/>
    </source>
</evidence>
<keyword evidence="5" id="KW-1185">Reference proteome</keyword>
<accession>A0ABX7NNQ6</accession>
<gene>
    <name evidence="4" type="ORF">JY651_27865</name>
</gene>
<feature type="domain" description="HTH tetR-type" evidence="3">
    <location>
        <begin position="38"/>
        <end position="98"/>
    </location>
</feature>
<protein>
    <submittedName>
        <fullName evidence="4">TetR/AcrR family transcriptional regulator</fullName>
    </submittedName>
</protein>
<dbReference type="PROSITE" id="PS50977">
    <property type="entry name" value="HTH_TETR_2"/>
    <property type="match status" value="1"/>
</dbReference>
<dbReference type="InterPro" id="IPR023772">
    <property type="entry name" value="DNA-bd_HTH_TetR-type_CS"/>
</dbReference>
<evidence type="ECO:0000256" key="1">
    <source>
        <dbReference type="ARBA" id="ARBA00023125"/>
    </source>
</evidence>
<dbReference type="InterPro" id="IPR041490">
    <property type="entry name" value="KstR2_TetR_C"/>
</dbReference>
<reference evidence="4 5" key="1">
    <citation type="submission" date="2021-02" db="EMBL/GenBank/DDBJ databases">
        <title>De Novo genome assembly of isolated myxobacteria.</title>
        <authorList>
            <person name="Stevens D.C."/>
        </authorList>
    </citation>
    <scope>NUCLEOTIDE SEQUENCE [LARGE SCALE GENOMIC DNA]</scope>
    <source>
        <strain evidence="5">SCPEA02</strain>
    </source>
</reference>
<dbReference type="SUPFAM" id="SSF46689">
    <property type="entry name" value="Homeodomain-like"/>
    <property type="match status" value="1"/>
</dbReference>
<dbReference type="SUPFAM" id="SSF48498">
    <property type="entry name" value="Tetracyclin repressor-like, C-terminal domain"/>
    <property type="match status" value="1"/>
</dbReference>
<dbReference type="InterPro" id="IPR001647">
    <property type="entry name" value="HTH_TetR"/>
</dbReference>
<keyword evidence="1 2" id="KW-0238">DNA-binding</keyword>
<feature type="DNA-binding region" description="H-T-H motif" evidence="2">
    <location>
        <begin position="61"/>
        <end position="80"/>
    </location>
</feature>
<sequence>MEGSSSAGGLPASRFRLGKLLASRFEVNVAKKKRLSGADRRVQLMEVGRGVFASHGYEATSIEEVAQQAGVSKPIVYEHFGAKEGLYAAIVDREMDDLVARMSKSISEGTPRERFEAAVLAFMTYAKEEPAGFAVLTRDSPLATARRGLTRVIDDLAQRVGDIFRSEFERAGYNPKVAPIYANALVGMVTQVGQWWAAEGKSFSIDHVSRHVAALGWMGLRHLPREPDSPGARQGAKRRG</sequence>
<name>A0ABX7NNQ6_9BACT</name>
<evidence type="ECO:0000256" key="2">
    <source>
        <dbReference type="PROSITE-ProRule" id="PRU00335"/>
    </source>
</evidence>
<evidence type="ECO:0000313" key="4">
    <source>
        <dbReference type="EMBL" id="QSQ19162.1"/>
    </source>
</evidence>
<dbReference type="InterPro" id="IPR050109">
    <property type="entry name" value="HTH-type_TetR-like_transc_reg"/>
</dbReference>
<dbReference type="InterPro" id="IPR036271">
    <property type="entry name" value="Tet_transcr_reg_TetR-rel_C_sf"/>
</dbReference>
<organism evidence="4 5">
    <name type="scientific">Pyxidicoccus parkwayensis</name>
    <dbReference type="NCBI Taxonomy" id="2813578"/>
    <lineage>
        <taxon>Bacteria</taxon>
        <taxon>Pseudomonadati</taxon>
        <taxon>Myxococcota</taxon>
        <taxon>Myxococcia</taxon>
        <taxon>Myxococcales</taxon>
        <taxon>Cystobacterineae</taxon>
        <taxon>Myxococcaceae</taxon>
        <taxon>Pyxidicoccus</taxon>
    </lineage>
</organism>
<dbReference type="Pfam" id="PF00440">
    <property type="entry name" value="TetR_N"/>
    <property type="match status" value="1"/>
</dbReference>
<dbReference type="PRINTS" id="PR00455">
    <property type="entry name" value="HTHTETR"/>
</dbReference>
<dbReference type="EMBL" id="CP071090">
    <property type="protein sequence ID" value="QSQ19162.1"/>
    <property type="molecule type" value="Genomic_DNA"/>
</dbReference>
<dbReference type="PANTHER" id="PTHR30055:SF227">
    <property type="entry name" value="TRANSCRIPTIONAL REGULATORY PROTEIN (PROBABLY TETR-FAMILY)-RELATED"/>
    <property type="match status" value="1"/>
</dbReference>
<dbReference type="InterPro" id="IPR009057">
    <property type="entry name" value="Homeodomain-like_sf"/>
</dbReference>